<reference evidence="2" key="1">
    <citation type="submission" date="2017-09" db="EMBL/GenBank/DDBJ databases">
        <title>Depth-based differentiation of microbial function through sediment-hosted aquifers and enrichment of novel symbionts in the deep terrestrial subsurface.</title>
        <authorList>
            <person name="Probst A.J."/>
            <person name="Ladd B."/>
            <person name="Jarett J.K."/>
            <person name="Geller-Mcgrath D.E."/>
            <person name="Sieber C.M.K."/>
            <person name="Emerson J.B."/>
            <person name="Anantharaman K."/>
            <person name="Thomas B.C."/>
            <person name="Malmstrom R."/>
            <person name="Stieglmeier M."/>
            <person name="Klingl A."/>
            <person name="Woyke T."/>
            <person name="Ryan C.M."/>
            <person name="Banfield J.F."/>
        </authorList>
    </citation>
    <scope>NUCLEOTIDE SEQUENCE [LARGE SCALE GENOMIC DNA]</scope>
</reference>
<dbReference type="AlphaFoldDB" id="A0A2M7TD87"/>
<gene>
    <name evidence="1" type="ORF">COY34_00970</name>
</gene>
<feature type="non-terminal residue" evidence="1">
    <location>
        <position position="1"/>
    </location>
</feature>
<name>A0A2M7TD87_UNCKA</name>
<proteinExistence type="predicted"/>
<organism evidence="1 2">
    <name type="scientific">candidate division WWE3 bacterium CG_4_10_14_0_2_um_filter_42_8</name>
    <dbReference type="NCBI Taxonomy" id="1975074"/>
    <lineage>
        <taxon>Bacteria</taxon>
        <taxon>Katanobacteria</taxon>
    </lineage>
</organism>
<accession>A0A2M7TD87</accession>
<dbReference type="EMBL" id="PFNJ01000026">
    <property type="protein sequence ID" value="PIZ43379.1"/>
    <property type="molecule type" value="Genomic_DNA"/>
</dbReference>
<protein>
    <submittedName>
        <fullName evidence="1">Uncharacterized protein</fullName>
    </submittedName>
</protein>
<evidence type="ECO:0000313" key="1">
    <source>
        <dbReference type="EMBL" id="PIZ43379.1"/>
    </source>
</evidence>
<comment type="caution">
    <text evidence="1">The sequence shown here is derived from an EMBL/GenBank/DDBJ whole genome shotgun (WGS) entry which is preliminary data.</text>
</comment>
<sequence length="761" mass="83757">QLLWMRKAEPPLVFSAVHALQGNDPAIPWNLLAAEAMTERGFTKAAQQLSGRAENWEERVKFGLDALFQIGVRTREKKIIADHHNIDTRCNEYLNGWLNSETDSAVSSGVSHLDAALTSLNSANYSLATAIAREGLRSTGETGPVRDCLEMVEFTVELAQTILYQNRLTISVKNTILPDLININEKIILGECSPADIEYLESLIARITAEAVTISAGYKYAELPLKQEEGKIQKERQFFSWEEYDISGKDLQEKGGKLLAGLRDRSRSSRFAENFRTYLGKVKDDPDVSETSQLVVNSLAHLGQADYRTALAAVWAAIEKKGYSSLPVKVRNLRHDVRVFAQILPFVPADRQEETALHLFDIACKFWLDEAGEADRLYLEQLAGQLGWGMPDRVDLLKPQEEVVFRYHTGRERREVAVTADNLAGRVMDRVILDEVKRDLTGIIRFLTPPVPPEEIAEPPEAPPLIEAPVVSGAAETKPVSPGEVLTPIPEKTVLADEVLVAPAASLAVPSVEPPVVSEVSMAPAIRLPDAMEAEVVAQPSEAESPASSQTGLPVIDFTQGENICRPAAGLVVVKGRIPPDLFRREQPAAVNMYSQTVPGTIPPGVTVFFQNNIIGGKASYKVRIGDGAAMVVNDSELYNRIKTERTNSLFLAYGLPVLETDIKALPEAPGIHKIDYFLTVYNAEKDGRKRRFAILKSDTADRETEGIFVYELCTIKTSSGERPAFVGRDGGVAGDAAFFDRLKETIGLAEDELDKLMELV</sequence>
<evidence type="ECO:0000313" key="2">
    <source>
        <dbReference type="Proteomes" id="UP000230970"/>
    </source>
</evidence>
<dbReference type="Proteomes" id="UP000230970">
    <property type="component" value="Unassembled WGS sequence"/>
</dbReference>